<dbReference type="EMBL" id="PTRA01000001">
    <property type="protein sequence ID" value="PQA59417.1"/>
    <property type="molecule type" value="Genomic_DNA"/>
</dbReference>
<dbReference type="OrthoDB" id="9867237at2"/>
<gene>
    <name evidence="1" type="ORF">C5O19_07130</name>
</gene>
<name>A0A2S7INX3_9BACT</name>
<dbReference type="AlphaFoldDB" id="A0A2S7INX3"/>
<comment type="caution">
    <text evidence="1">The sequence shown here is derived from an EMBL/GenBank/DDBJ whole genome shotgun (WGS) entry which is preliminary data.</text>
</comment>
<dbReference type="Proteomes" id="UP000239590">
    <property type="component" value="Unassembled WGS sequence"/>
</dbReference>
<reference evidence="2" key="1">
    <citation type="submission" date="2018-02" db="EMBL/GenBank/DDBJ databases">
        <title>Genome sequencing of Solimonas sp. HR-BB.</title>
        <authorList>
            <person name="Lee Y."/>
            <person name="Jeon C.O."/>
        </authorList>
    </citation>
    <scope>NUCLEOTIDE SEQUENCE [LARGE SCALE GENOMIC DNA]</scope>
    <source>
        <strain evidence="2">HR-U</strain>
    </source>
</reference>
<evidence type="ECO:0000313" key="1">
    <source>
        <dbReference type="EMBL" id="PQA59417.1"/>
    </source>
</evidence>
<accession>A0A2S7INX3</accession>
<evidence type="ECO:0000313" key="2">
    <source>
        <dbReference type="Proteomes" id="UP000239590"/>
    </source>
</evidence>
<proteinExistence type="predicted"/>
<dbReference type="RefSeq" id="WP_104710894.1">
    <property type="nucleotide sequence ID" value="NZ_PTRA01000001.1"/>
</dbReference>
<protein>
    <submittedName>
        <fullName evidence="1">Uncharacterized protein</fullName>
    </submittedName>
</protein>
<sequence length="110" mass="12609">MAIPIYIEEVITEVKVWLVTPDSITPQGKLIDAYYTRNPPQFVEGETITLFENGKKLSGLYNLVKVYKVSKALSVYNEEVGDRAHEENRRVMLDIVLKQIPRQGSRVEDN</sequence>
<keyword evidence="2" id="KW-1185">Reference proteome</keyword>
<organism evidence="1 2">
    <name type="scientific">Siphonobacter curvatus</name>
    <dbReference type="NCBI Taxonomy" id="2094562"/>
    <lineage>
        <taxon>Bacteria</taxon>
        <taxon>Pseudomonadati</taxon>
        <taxon>Bacteroidota</taxon>
        <taxon>Cytophagia</taxon>
        <taxon>Cytophagales</taxon>
        <taxon>Cytophagaceae</taxon>
        <taxon>Siphonobacter</taxon>
    </lineage>
</organism>